<name>A0ABR2TCZ5_9ROSI</name>
<accession>A0ABR2TCZ5</accession>
<sequence length="181" mass="20348">MACPGDNHFGLEEEINAVCMEKPSQDVYVSRFIGELKLVGCRNEAISAKTVYPLSPSRVSVSPKQKDCSWADVKVVFTESENSRLKVVGEVEFLVAVSQIRREDANYLNSNLVSSFIKPRVELKSFYKKTVSEWVGRLYSCGFPWLEKNHLNRGAGLFGYLQRVEVLALGMEMSVVVGLYL</sequence>
<reference evidence="1 2" key="1">
    <citation type="journal article" date="2024" name="G3 (Bethesda)">
        <title>Genome assembly of Hibiscus sabdariffa L. provides insights into metabolisms of medicinal natural products.</title>
        <authorList>
            <person name="Kim T."/>
        </authorList>
    </citation>
    <scope>NUCLEOTIDE SEQUENCE [LARGE SCALE GENOMIC DNA]</scope>
    <source>
        <strain evidence="1">TK-2024</strain>
        <tissue evidence="1">Old leaves</tissue>
    </source>
</reference>
<evidence type="ECO:0000313" key="2">
    <source>
        <dbReference type="Proteomes" id="UP001396334"/>
    </source>
</evidence>
<keyword evidence="2" id="KW-1185">Reference proteome</keyword>
<proteinExistence type="predicted"/>
<dbReference type="EMBL" id="JBBPBN010000006">
    <property type="protein sequence ID" value="KAK9035107.1"/>
    <property type="molecule type" value="Genomic_DNA"/>
</dbReference>
<dbReference type="Proteomes" id="UP001396334">
    <property type="component" value="Unassembled WGS sequence"/>
</dbReference>
<protein>
    <submittedName>
        <fullName evidence="1">Uncharacterized protein</fullName>
    </submittedName>
</protein>
<comment type="caution">
    <text evidence="1">The sequence shown here is derived from an EMBL/GenBank/DDBJ whole genome shotgun (WGS) entry which is preliminary data.</text>
</comment>
<gene>
    <name evidence="1" type="ORF">V6N11_077157</name>
</gene>
<organism evidence="1 2">
    <name type="scientific">Hibiscus sabdariffa</name>
    <name type="common">roselle</name>
    <dbReference type="NCBI Taxonomy" id="183260"/>
    <lineage>
        <taxon>Eukaryota</taxon>
        <taxon>Viridiplantae</taxon>
        <taxon>Streptophyta</taxon>
        <taxon>Embryophyta</taxon>
        <taxon>Tracheophyta</taxon>
        <taxon>Spermatophyta</taxon>
        <taxon>Magnoliopsida</taxon>
        <taxon>eudicotyledons</taxon>
        <taxon>Gunneridae</taxon>
        <taxon>Pentapetalae</taxon>
        <taxon>rosids</taxon>
        <taxon>malvids</taxon>
        <taxon>Malvales</taxon>
        <taxon>Malvaceae</taxon>
        <taxon>Malvoideae</taxon>
        <taxon>Hibiscus</taxon>
    </lineage>
</organism>
<evidence type="ECO:0000313" key="1">
    <source>
        <dbReference type="EMBL" id="KAK9035107.1"/>
    </source>
</evidence>